<dbReference type="PANTHER" id="PTHR12821">
    <property type="entry name" value="BYSTIN"/>
    <property type="match status" value="1"/>
</dbReference>
<evidence type="ECO:0008006" key="5">
    <source>
        <dbReference type="Google" id="ProtNLM"/>
    </source>
</evidence>
<dbReference type="Proteomes" id="UP000243797">
    <property type="component" value="Unassembled WGS sequence"/>
</dbReference>
<protein>
    <recommendedName>
        <fullName evidence="5">Bystin</fullName>
    </recommendedName>
</protein>
<proteinExistence type="inferred from homology"/>
<feature type="region of interest" description="Disordered" evidence="2">
    <location>
        <begin position="1"/>
        <end position="53"/>
    </location>
</feature>
<dbReference type="GO" id="GO:0030688">
    <property type="term" value="C:preribosome, small subunit precursor"/>
    <property type="evidence" value="ECO:0007669"/>
    <property type="project" value="TreeGrafter"/>
</dbReference>
<evidence type="ECO:0000313" key="4">
    <source>
        <dbReference type="Proteomes" id="UP000243797"/>
    </source>
</evidence>
<dbReference type="EMBL" id="NKHZ01000049">
    <property type="protein sequence ID" value="PNS17596.1"/>
    <property type="molecule type" value="Genomic_DNA"/>
</dbReference>
<dbReference type="AlphaFoldDB" id="A0A2K1QR77"/>
<feature type="region of interest" description="Disordered" evidence="2">
    <location>
        <begin position="88"/>
        <end position="108"/>
    </location>
</feature>
<organism evidence="3 4">
    <name type="scientific">Sphaceloma murrayae</name>
    <dbReference type="NCBI Taxonomy" id="2082308"/>
    <lineage>
        <taxon>Eukaryota</taxon>
        <taxon>Fungi</taxon>
        <taxon>Dikarya</taxon>
        <taxon>Ascomycota</taxon>
        <taxon>Pezizomycotina</taxon>
        <taxon>Dothideomycetes</taxon>
        <taxon>Dothideomycetidae</taxon>
        <taxon>Myriangiales</taxon>
        <taxon>Elsinoaceae</taxon>
        <taxon>Sphaceloma</taxon>
    </lineage>
</organism>
<gene>
    <name evidence="3" type="ORF">CAC42_2991</name>
</gene>
<dbReference type="GO" id="GO:0030515">
    <property type="term" value="F:snoRNA binding"/>
    <property type="evidence" value="ECO:0007669"/>
    <property type="project" value="TreeGrafter"/>
</dbReference>
<dbReference type="OrthoDB" id="2192561at2759"/>
<comment type="similarity">
    <text evidence="1">Belongs to the bystin family.</text>
</comment>
<dbReference type="GO" id="GO:0005737">
    <property type="term" value="C:cytoplasm"/>
    <property type="evidence" value="ECO:0007669"/>
    <property type="project" value="TreeGrafter"/>
</dbReference>
<dbReference type="FunCoup" id="A0A2K1QR77">
    <property type="interactions" value="801"/>
</dbReference>
<dbReference type="STRING" id="2082308.A0A2K1QR77"/>
<dbReference type="InParanoid" id="A0A2K1QR77"/>
<dbReference type="InterPro" id="IPR007955">
    <property type="entry name" value="Bystin"/>
</dbReference>
<dbReference type="GO" id="GO:0006364">
    <property type="term" value="P:rRNA processing"/>
    <property type="evidence" value="ECO:0007669"/>
    <property type="project" value="TreeGrafter"/>
</dbReference>
<evidence type="ECO:0000256" key="2">
    <source>
        <dbReference type="SAM" id="MobiDB-lite"/>
    </source>
</evidence>
<feature type="compositionally biased region" description="Acidic residues" evidence="2">
    <location>
        <begin position="92"/>
        <end position="108"/>
    </location>
</feature>
<comment type="caution">
    <text evidence="3">The sequence shown here is derived from an EMBL/GenBank/DDBJ whole genome shotgun (WGS) entry which is preliminary data.</text>
</comment>
<evidence type="ECO:0000313" key="3">
    <source>
        <dbReference type="EMBL" id="PNS17596.1"/>
    </source>
</evidence>
<dbReference type="PANTHER" id="PTHR12821:SF0">
    <property type="entry name" value="BYSTIN"/>
    <property type="match status" value="1"/>
</dbReference>
<evidence type="ECO:0000256" key="1">
    <source>
        <dbReference type="ARBA" id="ARBA00007114"/>
    </source>
</evidence>
<dbReference type="GO" id="GO:0005730">
    <property type="term" value="C:nucleolus"/>
    <property type="evidence" value="ECO:0007669"/>
    <property type="project" value="TreeGrafter"/>
</dbReference>
<dbReference type="Pfam" id="PF05291">
    <property type="entry name" value="Bystin"/>
    <property type="match status" value="1"/>
</dbReference>
<name>A0A2K1QR77_9PEZI</name>
<feature type="compositionally biased region" description="Basic and acidic residues" evidence="2">
    <location>
        <begin position="1"/>
        <end position="31"/>
    </location>
</feature>
<sequence>MAKATQRDTRSERRHNPLSEDYQPKYSEKSRAPKRRKSNPEGEDEGFVGSKASRKILKIGQDLADEEEEELRSQQYALPNKAFDFESRLISEDEEEKQDEPGDYDDIEGWEDEDEVVDLDGADVDPNDLAMFNRFNPEFDPATLLQPEDATSEGGEGESTNLADLILEKIAAHEAAQEQGGIAREHDHPEDAVELPAKVVEVYTQVGLILSRYKSGRLPKPFKILPTLPQWDTLLSITRPESWTANAYYEATKLFISSRPALAQAFLHDILLPKIREEQFESKKISVHLYKALKKALYKPACFFKGFLFPLIESGTCTLKEANIIGSVLTRVSIPVLHSAAALYRLCEVAAEQMSVNTEAGGATNIFLRVLLEKKYALPYKVVDALVFHFLRFRVSDASGTNGNATMSGLSGPGIKSQDQKLPVLWHQCLLAFAQRYKNDITEDQREALLDLLLVRGHKAIGPEVRRELLEGRGRGMPAVKESTEMGGDDTMIDV</sequence>
<keyword evidence="4" id="KW-1185">Reference proteome</keyword>
<reference evidence="3 4" key="1">
    <citation type="submission" date="2017-06" db="EMBL/GenBank/DDBJ databases">
        <title>Draft genome sequence of a variant of Elsinoe murrayae.</title>
        <authorList>
            <person name="Cheng Q."/>
        </authorList>
    </citation>
    <scope>NUCLEOTIDE SEQUENCE [LARGE SCALE GENOMIC DNA]</scope>
    <source>
        <strain evidence="3 4">CQ-2017a</strain>
    </source>
</reference>
<accession>A0A2K1QR77</accession>